<dbReference type="InterPro" id="IPR000719">
    <property type="entry name" value="Prot_kinase_dom"/>
</dbReference>
<feature type="compositionally biased region" description="Polar residues" evidence="1">
    <location>
        <begin position="416"/>
        <end position="429"/>
    </location>
</feature>
<feature type="compositionally biased region" description="Low complexity" evidence="1">
    <location>
        <begin position="444"/>
        <end position="467"/>
    </location>
</feature>
<dbReference type="InterPro" id="IPR008271">
    <property type="entry name" value="Ser/Thr_kinase_AS"/>
</dbReference>
<dbReference type="GO" id="GO:0005524">
    <property type="term" value="F:ATP binding"/>
    <property type="evidence" value="ECO:0007669"/>
    <property type="project" value="InterPro"/>
</dbReference>
<evidence type="ECO:0000256" key="1">
    <source>
        <dbReference type="SAM" id="MobiDB-lite"/>
    </source>
</evidence>
<dbReference type="Pfam" id="PF00069">
    <property type="entry name" value="Pkinase"/>
    <property type="match status" value="1"/>
</dbReference>
<feature type="region of interest" description="Disordered" evidence="1">
    <location>
        <begin position="416"/>
        <end position="479"/>
    </location>
</feature>
<dbReference type="Gene3D" id="1.10.510.10">
    <property type="entry name" value="Transferase(Phosphotransferase) domain 1"/>
    <property type="match status" value="1"/>
</dbReference>
<organism evidence="3 4">
    <name type="scientific">Cyanidiococcus yangmingshanensis</name>
    <dbReference type="NCBI Taxonomy" id="2690220"/>
    <lineage>
        <taxon>Eukaryota</taxon>
        <taxon>Rhodophyta</taxon>
        <taxon>Bangiophyceae</taxon>
        <taxon>Cyanidiales</taxon>
        <taxon>Cyanidiaceae</taxon>
        <taxon>Cyanidiococcus</taxon>
    </lineage>
</organism>
<sequence length="479" mass="52044">MSGDVVREEEDAARGHLSGQVLEHHGKTPAMGSGAGTRDASVLATDSGADAVFAGRLSPAPAALREEVLEREQSAPPVLNQVQASRSDVEALEAASGGIRRGNDEVASAPADAAAAAQALDPGTNVDGGLFDERSPDGRFLRFPEVLGTGAYKTVYKGFDADNGIEVAWNKLHIERLTHQDTERVMNEVNILRTIQHPNIINLFAGWEVRDERGRVRGAHFITELMTSGTLKQYIAKVKIIRVKVIRKWCRNVLEAIHYLHSCSPPIMHRDLKCDNIFINGNVGEVKIGDLGLSSVKDRASKCGYTVIGTPEFMAPELYDENYSEKVDIYAFGMCMLEMVSTEYPYGECENAGQIFKKVLNGVLPEVLSRLADCPLKQVILQCLAPEATRPTALQLLHHPLFADWESDDGSLSNTDLMITTSSGRSRTSLEAPRSITLGPNGQRRSTSHSLTSNLSPSPSSTTVSRLSMEHAATRIPGA</sequence>
<keyword evidence="3" id="KW-0418">Kinase</keyword>
<dbReference type="FunFam" id="1.10.510.10:FF:001565">
    <property type="entry name" value="WNK protein kinase"/>
    <property type="match status" value="1"/>
</dbReference>
<dbReference type="PANTHER" id="PTHR13902">
    <property type="entry name" value="SERINE/THREONINE-PROTEIN KINASE WNK WITH NO LYSINE -RELATED"/>
    <property type="match status" value="1"/>
</dbReference>
<dbReference type="AlphaFoldDB" id="A0A7J7IQD4"/>
<evidence type="ECO:0000313" key="4">
    <source>
        <dbReference type="Proteomes" id="UP000530660"/>
    </source>
</evidence>
<reference evidence="3 4" key="1">
    <citation type="journal article" date="2020" name="J. Phycol.">
        <title>Comparative genome analysis reveals Cyanidiococcus gen. nov., a new extremophilic red algal genus sister to Cyanidioschyzon (Cyanidioschyzonaceae, Rhodophyta).</title>
        <authorList>
            <person name="Liu S.-L."/>
            <person name="Chiang Y.-R."/>
            <person name="Yoon H.S."/>
            <person name="Fu H.-Y."/>
        </authorList>
    </citation>
    <scope>NUCLEOTIDE SEQUENCE [LARGE SCALE GENOMIC DNA]</scope>
    <source>
        <strain evidence="3 4">THAL066</strain>
    </source>
</reference>
<protein>
    <submittedName>
        <fullName evidence="3">WNK lysine deficient protein kinase</fullName>
    </submittedName>
</protein>
<dbReference type="PROSITE" id="PS00108">
    <property type="entry name" value="PROTEIN_KINASE_ST"/>
    <property type="match status" value="1"/>
</dbReference>
<evidence type="ECO:0000313" key="3">
    <source>
        <dbReference type="EMBL" id="KAF6004551.1"/>
    </source>
</evidence>
<feature type="domain" description="Protein kinase" evidence="2">
    <location>
        <begin position="141"/>
        <end position="402"/>
    </location>
</feature>
<dbReference type="Proteomes" id="UP000530660">
    <property type="component" value="Unassembled WGS sequence"/>
</dbReference>
<dbReference type="InterPro" id="IPR050588">
    <property type="entry name" value="WNK_Ser-Thr_kinase"/>
</dbReference>
<dbReference type="SUPFAM" id="SSF56112">
    <property type="entry name" value="Protein kinase-like (PK-like)"/>
    <property type="match status" value="1"/>
</dbReference>
<feature type="region of interest" description="Disordered" evidence="1">
    <location>
        <begin position="1"/>
        <end position="40"/>
    </location>
</feature>
<gene>
    <name evidence="3" type="primary">WNK4_1</name>
    <name evidence="3" type="ORF">F1559_004171</name>
</gene>
<comment type="caution">
    <text evidence="3">The sequence shown here is derived from an EMBL/GenBank/DDBJ whole genome shotgun (WGS) entry which is preliminary data.</text>
</comment>
<dbReference type="GO" id="GO:0004672">
    <property type="term" value="F:protein kinase activity"/>
    <property type="evidence" value="ECO:0007669"/>
    <property type="project" value="InterPro"/>
</dbReference>
<dbReference type="EMBL" id="VWRR01000003">
    <property type="protein sequence ID" value="KAF6004551.1"/>
    <property type="molecule type" value="Genomic_DNA"/>
</dbReference>
<dbReference type="PROSITE" id="PS50011">
    <property type="entry name" value="PROTEIN_KINASE_DOM"/>
    <property type="match status" value="1"/>
</dbReference>
<dbReference type="InterPro" id="IPR011009">
    <property type="entry name" value="Kinase-like_dom_sf"/>
</dbReference>
<dbReference type="SMART" id="SM00220">
    <property type="entry name" value="S_TKc"/>
    <property type="match status" value="1"/>
</dbReference>
<accession>A0A7J7IQD4</accession>
<name>A0A7J7IQD4_9RHOD</name>
<keyword evidence="3" id="KW-0808">Transferase</keyword>
<proteinExistence type="predicted"/>
<dbReference type="CDD" id="cd13983">
    <property type="entry name" value="STKc_WNK"/>
    <property type="match status" value="1"/>
</dbReference>
<keyword evidence="4" id="KW-1185">Reference proteome</keyword>
<dbReference type="Gene3D" id="3.30.200.20">
    <property type="entry name" value="Phosphorylase Kinase, domain 1"/>
    <property type="match status" value="1"/>
</dbReference>
<evidence type="ECO:0000259" key="2">
    <source>
        <dbReference type="PROSITE" id="PS50011"/>
    </source>
</evidence>
<dbReference type="OrthoDB" id="4062651at2759"/>